<dbReference type="RefSeq" id="WP_124195140.1">
    <property type="nucleotide sequence ID" value="NZ_REGA01000005.1"/>
</dbReference>
<dbReference type="InterPro" id="IPR036250">
    <property type="entry name" value="AcylCo_DH-like_C"/>
</dbReference>
<dbReference type="InterPro" id="IPR013786">
    <property type="entry name" value="AcylCoA_DH/ox_N"/>
</dbReference>
<dbReference type="Gene3D" id="2.40.110.10">
    <property type="entry name" value="Butyryl-CoA Dehydrogenase, subunit A, domain 2"/>
    <property type="match status" value="1"/>
</dbReference>
<comment type="caution">
    <text evidence="10">The sequence shown here is derived from an EMBL/GenBank/DDBJ whole genome shotgun (WGS) entry which is preliminary data.</text>
</comment>
<comment type="cofactor">
    <cofactor evidence="1 6">
        <name>FAD</name>
        <dbReference type="ChEBI" id="CHEBI:57692"/>
    </cofactor>
</comment>
<feature type="domain" description="Acyl-CoA dehydrogenase/oxidase C-terminal" evidence="7">
    <location>
        <begin position="225"/>
        <end position="368"/>
    </location>
</feature>
<keyword evidence="11" id="KW-1185">Reference proteome</keyword>
<dbReference type="GO" id="GO:0003995">
    <property type="term" value="F:acyl-CoA dehydrogenase activity"/>
    <property type="evidence" value="ECO:0007669"/>
    <property type="project" value="InterPro"/>
</dbReference>
<evidence type="ECO:0000256" key="5">
    <source>
        <dbReference type="ARBA" id="ARBA00023002"/>
    </source>
</evidence>
<evidence type="ECO:0000256" key="6">
    <source>
        <dbReference type="RuleBase" id="RU362125"/>
    </source>
</evidence>
<dbReference type="AlphaFoldDB" id="A0A3N6MIE4"/>
<dbReference type="Pfam" id="PF02771">
    <property type="entry name" value="Acyl-CoA_dh_N"/>
    <property type="match status" value="1"/>
</dbReference>
<dbReference type="InterPro" id="IPR046373">
    <property type="entry name" value="Acyl-CoA_Oxase/DH_mid-dom_sf"/>
</dbReference>
<dbReference type="PANTHER" id="PTHR43884">
    <property type="entry name" value="ACYL-COA DEHYDROGENASE"/>
    <property type="match status" value="1"/>
</dbReference>
<dbReference type="PROSITE" id="PS00072">
    <property type="entry name" value="ACYL_COA_DH_1"/>
    <property type="match status" value="1"/>
</dbReference>
<dbReference type="EMBL" id="REGA01000005">
    <property type="protein sequence ID" value="RQG95431.1"/>
    <property type="molecule type" value="Genomic_DNA"/>
</dbReference>
<comment type="similarity">
    <text evidence="2 6">Belongs to the acyl-CoA dehydrogenase family.</text>
</comment>
<evidence type="ECO:0000256" key="1">
    <source>
        <dbReference type="ARBA" id="ARBA00001974"/>
    </source>
</evidence>
<gene>
    <name evidence="10" type="ORF">EA473_08175</name>
</gene>
<reference evidence="10 11" key="1">
    <citation type="submission" date="2018-10" db="EMBL/GenBank/DDBJ databases">
        <title>Natrarchaeobius chitinivorans gen. nov., sp. nov., and Natrarchaeobius haloalkaliphilus sp. nov., alkaliphilic, chitin-utilizing haloarchaea from hypersaline alkaline lakes.</title>
        <authorList>
            <person name="Sorokin D.Y."/>
            <person name="Elcheninov A.G."/>
            <person name="Kostrikina N.A."/>
            <person name="Bale N.J."/>
            <person name="Sinninghe Damste J.S."/>
            <person name="Khijniak T.V."/>
            <person name="Kublanov I.V."/>
            <person name="Toshchakov S.V."/>
        </authorList>
    </citation>
    <scope>NUCLEOTIDE SEQUENCE [LARGE SCALE GENOMIC DNA]</scope>
    <source>
        <strain evidence="10 11">AArcht4T</strain>
    </source>
</reference>
<dbReference type="Proteomes" id="UP000282323">
    <property type="component" value="Unassembled WGS sequence"/>
</dbReference>
<dbReference type="FunFam" id="1.20.140.10:FF:000001">
    <property type="entry name" value="Acyl-CoA dehydrogenase"/>
    <property type="match status" value="1"/>
</dbReference>
<dbReference type="InterPro" id="IPR009075">
    <property type="entry name" value="AcylCo_DH/oxidase_C"/>
</dbReference>
<organism evidence="10 11">
    <name type="scientific">Natrarchaeobius chitinivorans</name>
    <dbReference type="NCBI Taxonomy" id="1679083"/>
    <lineage>
        <taxon>Archaea</taxon>
        <taxon>Methanobacteriati</taxon>
        <taxon>Methanobacteriota</taxon>
        <taxon>Stenosarchaea group</taxon>
        <taxon>Halobacteria</taxon>
        <taxon>Halobacteriales</taxon>
        <taxon>Natrialbaceae</taxon>
        <taxon>Natrarchaeobius</taxon>
    </lineage>
</organism>
<evidence type="ECO:0000313" key="10">
    <source>
        <dbReference type="EMBL" id="RQG95431.1"/>
    </source>
</evidence>
<evidence type="ECO:0000259" key="7">
    <source>
        <dbReference type="Pfam" id="PF00441"/>
    </source>
</evidence>
<dbReference type="InterPro" id="IPR006091">
    <property type="entry name" value="Acyl-CoA_Oxase/DH_mid-dom"/>
</dbReference>
<feature type="domain" description="Acyl-CoA dehydrogenase/oxidase N-terminal" evidence="9">
    <location>
        <begin position="5"/>
        <end position="115"/>
    </location>
</feature>
<keyword evidence="4 6" id="KW-0274">FAD</keyword>
<dbReference type="OrthoDB" id="275197at2157"/>
<dbReference type="InterPro" id="IPR009100">
    <property type="entry name" value="AcylCoA_DH/oxidase_NM_dom_sf"/>
</dbReference>
<evidence type="ECO:0000259" key="9">
    <source>
        <dbReference type="Pfam" id="PF02771"/>
    </source>
</evidence>
<name>A0A3N6MIE4_NATCH</name>
<dbReference type="Pfam" id="PF02770">
    <property type="entry name" value="Acyl-CoA_dh_M"/>
    <property type="match status" value="1"/>
</dbReference>
<proteinExistence type="inferred from homology"/>
<evidence type="ECO:0000313" key="11">
    <source>
        <dbReference type="Proteomes" id="UP000282323"/>
    </source>
</evidence>
<evidence type="ECO:0000256" key="3">
    <source>
        <dbReference type="ARBA" id="ARBA00022630"/>
    </source>
</evidence>
<evidence type="ECO:0000256" key="4">
    <source>
        <dbReference type="ARBA" id="ARBA00022827"/>
    </source>
</evidence>
<keyword evidence="3 6" id="KW-0285">Flavoprotein</keyword>
<keyword evidence="5 6" id="KW-0560">Oxidoreductase</keyword>
<protein>
    <submittedName>
        <fullName evidence="10">Acyl-CoA dehydrogenase</fullName>
    </submittedName>
</protein>
<dbReference type="Gene3D" id="1.20.140.10">
    <property type="entry name" value="Butyryl-CoA Dehydrogenase, subunit A, domain 3"/>
    <property type="match status" value="1"/>
</dbReference>
<evidence type="ECO:0000256" key="2">
    <source>
        <dbReference type="ARBA" id="ARBA00009347"/>
    </source>
</evidence>
<dbReference type="SUPFAM" id="SSF47203">
    <property type="entry name" value="Acyl-CoA dehydrogenase C-terminal domain-like"/>
    <property type="match status" value="1"/>
</dbReference>
<sequence>MYDLTNEQRMMVNALDDLARNEFDEKAFTWSDEIPWRNLETLADHGFLGINFDPEYGGAGMSEYDALLMAEVVGRVCPDTARIFNIQHTVAPRQIDLFGTATAKEKYLPGVIDGESLVSVAISEPSAGSDIRSMSTTVEEVESGYRVDGQKTWISFGMAADAAVVWAKFDEGIGTVVVDLDKEGVELEAFTNMAGHTQAHYYFDGVRIPEENILLDGDELGGTQLKALNWERLGIATKCNFIAANALEQALEYAQNRTQFDQPIGDFQGIEWKLVEMVKQLEASRALTHQAARRAVEMDRFPTRMEASIAKLYAARMVDHVVDEAVQINGANGYVRGHELEYLYRLARLNRIAGGTDEIQRNSIATQLKKNGVPSVVPDS</sequence>
<dbReference type="InterPro" id="IPR037069">
    <property type="entry name" value="AcylCoA_DH/ox_N_sf"/>
</dbReference>
<accession>A0A3N6MIE4</accession>
<dbReference type="SUPFAM" id="SSF56645">
    <property type="entry name" value="Acyl-CoA dehydrogenase NM domain-like"/>
    <property type="match status" value="1"/>
</dbReference>
<dbReference type="InterPro" id="IPR006089">
    <property type="entry name" value="Acyl-CoA_DH_CS"/>
</dbReference>
<dbReference type="PANTHER" id="PTHR43884:SF12">
    <property type="entry name" value="ISOVALERYL-COA DEHYDROGENASE, MITOCHONDRIAL-RELATED"/>
    <property type="match status" value="1"/>
</dbReference>
<evidence type="ECO:0000259" key="8">
    <source>
        <dbReference type="Pfam" id="PF02770"/>
    </source>
</evidence>
<dbReference type="Pfam" id="PF00441">
    <property type="entry name" value="Acyl-CoA_dh_1"/>
    <property type="match status" value="1"/>
</dbReference>
<dbReference type="Gene3D" id="1.10.540.10">
    <property type="entry name" value="Acyl-CoA dehydrogenase/oxidase, N-terminal domain"/>
    <property type="match status" value="1"/>
</dbReference>
<dbReference type="GO" id="GO:0050660">
    <property type="term" value="F:flavin adenine dinucleotide binding"/>
    <property type="evidence" value="ECO:0007669"/>
    <property type="project" value="InterPro"/>
</dbReference>
<feature type="domain" description="Acyl-CoA oxidase/dehydrogenase middle" evidence="8">
    <location>
        <begin position="120"/>
        <end position="205"/>
    </location>
</feature>